<keyword evidence="2" id="KW-1185">Reference proteome</keyword>
<comment type="caution">
    <text evidence="1">The sequence shown here is derived from an EMBL/GenBank/DDBJ whole genome shotgun (WGS) entry which is preliminary data.</text>
</comment>
<accession>A0A820VKK7</accession>
<protein>
    <submittedName>
        <fullName evidence="1">Uncharacterized protein</fullName>
    </submittedName>
</protein>
<evidence type="ECO:0000313" key="2">
    <source>
        <dbReference type="Proteomes" id="UP000663866"/>
    </source>
</evidence>
<feature type="non-terminal residue" evidence="1">
    <location>
        <position position="48"/>
    </location>
</feature>
<dbReference type="AlphaFoldDB" id="A0A820VKK7"/>
<reference evidence="1" key="1">
    <citation type="submission" date="2021-02" db="EMBL/GenBank/DDBJ databases">
        <authorList>
            <person name="Nowell W R."/>
        </authorList>
    </citation>
    <scope>NUCLEOTIDE SEQUENCE</scope>
</reference>
<name>A0A820VKK7_9BILA</name>
<gene>
    <name evidence="1" type="ORF">OVN521_LOCUS40873</name>
</gene>
<sequence>MTWEAAPYDIKERWGDTFYKELYQIVDNDPSIRNAENPVKVIEAVRHA</sequence>
<proteinExistence type="predicted"/>
<dbReference type="Proteomes" id="UP000663866">
    <property type="component" value="Unassembled WGS sequence"/>
</dbReference>
<evidence type="ECO:0000313" key="1">
    <source>
        <dbReference type="EMBL" id="CAF4503279.1"/>
    </source>
</evidence>
<organism evidence="1 2">
    <name type="scientific">Rotaria magnacalcarata</name>
    <dbReference type="NCBI Taxonomy" id="392030"/>
    <lineage>
        <taxon>Eukaryota</taxon>
        <taxon>Metazoa</taxon>
        <taxon>Spiralia</taxon>
        <taxon>Gnathifera</taxon>
        <taxon>Rotifera</taxon>
        <taxon>Eurotatoria</taxon>
        <taxon>Bdelloidea</taxon>
        <taxon>Philodinida</taxon>
        <taxon>Philodinidae</taxon>
        <taxon>Rotaria</taxon>
    </lineage>
</organism>
<dbReference type="EMBL" id="CAJOBG010053647">
    <property type="protein sequence ID" value="CAF4503279.1"/>
    <property type="molecule type" value="Genomic_DNA"/>
</dbReference>